<evidence type="ECO:0000313" key="4">
    <source>
        <dbReference type="Proteomes" id="UP000073492"/>
    </source>
</evidence>
<sequence length="839" mass="96780">MASVPASSQVSYHGNVAQDQARVLYGNVHGDVYYGDGVQPKRDIAQEILSSLRFPGMNRYHERPLESFPGTYEWIFDGVSTNFKQWLTSSDEVYWVNGKAGSGKSCLMKLISEHPRTIELLQEWAGGEVTIVPFFFWAAGGDLEKNQLGLMRSLLFHLLDQYSDLIRTCLPLRWTAHGRRANYEKPWSYVELKNGLSMVLRDESMTTRFFFLIDGLDEFGGDHQDLIEYLEELNTPGRVKLLVSSRPWNVFHAAYGQSNQVWRLRLQDFTSHDMNLLITSRFESDTRFQALMKKERKISNAENEFQNLADRLRGMAEGVFLWVTLVIKTLRRGLSEHDTLAGLSKRLELLPQEIDGMLQHIFDSIEPVYQQLAARSFLILCGLPTPWKGIPVTWVAYLEHELESKPFDMPGLDAYDLENNEKSRQDAEQLVRRCCRDLVEIDYEEEVNIQPRKFLFPYDFMGRTFIRYGHRTMFDFINSKINDGCLQSMAGRSFDWIISICRLLVLVSGTSLPDFYADIVWRFMINSKEVHDFSDSEAELLFLVKRLIDLGVTLERDGHPCCQRMEQIMRLHIEIPEYEFDLDGDLDRRVATLVCCAALVFGQERLFWSLVAARPLYDHRKSRLAWTKCAIYIRAREVQLSGTFTKLCGFSNLADRQAPSLIDSCSAAGSSLTLHELCEVFRYGMNKLCEVFMDMDGPALTFLTSFAIWLASRGAVLETLLVDRGFCEDILFWIEQEKVDVQQLALSCPSPSYSVEYYWVGDYSTELAYDEQEFLRQFWPSVEQIMEHCRKVVARAKDSTIGAQLEVHAEMEKQNTESGTLRSPTIVPRKRRFSIRDEL</sequence>
<dbReference type="OrthoDB" id="443402at2759"/>
<dbReference type="InterPro" id="IPR056884">
    <property type="entry name" value="NPHP3-like_N"/>
</dbReference>
<accession>A0A139HGS1</accession>
<gene>
    <name evidence="3" type="ORF">AC579_1138</name>
</gene>
<dbReference type="Pfam" id="PF24883">
    <property type="entry name" value="NPHP3_N"/>
    <property type="match status" value="1"/>
</dbReference>
<evidence type="ECO:0000313" key="3">
    <source>
        <dbReference type="EMBL" id="KXT01650.1"/>
    </source>
</evidence>
<dbReference type="PROSITE" id="PS50837">
    <property type="entry name" value="NACHT"/>
    <property type="match status" value="1"/>
</dbReference>
<dbReference type="InterPro" id="IPR007111">
    <property type="entry name" value="NACHT_NTPase"/>
</dbReference>
<organism evidence="3 4">
    <name type="scientific">Pseudocercospora musae</name>
    <dbReference type="NCBI Taxonomy" id="113226"/>
    <lineage>
        <taxon>Eukaryota</taxon>
        <taxon>Fungi</taxon>
        <taxon>Dikarya</taxon>
        <taxon>Ascomycota</taxon>
        <taxon>Pezizomycotina</taxon>
        <taxon>Dothideomycetes</taxon>
        <taxon>Dothideomycetidae</taxon>
        <taxon>Mycosphaerellales</taxon>
        <taxon>Mycosphaerellaceae</taxon>
        <taxon>Pseudocercospora</taxon>
    </lineage>
</organism>
<dbReference type="Pfam" id="PF25053">
    <property type="entry name" value="DUF7791"/>
    <property type="match status" value="1"/>
</dbReference>
<reference evidence="3 4" key="1">
    <citation type="submission" date="2015-07" db="EMBL/GenBank/DDBJ databases">
        <title>Comparative genomics of the Sigatoka disease complex on banana suggests a link between parallel evolutionary changes in Pseudocercospora fijiensis and Pseudocercospora eumusae and increased virulence on the banana host.</title>
        <authorList>
            <person name="Chang T.-C."/>
            <person name="Salvucci A."/>
            <person name="Crous P.W."/>
            <person name="Stergiopoulos I."/>
        </authorList>
    </citation>
    <scope>NUCLEOTIDE SEQUENCE [LARGE SCALE GENOMIC DNA]</scope>
    <source>
        <strain evidence="3 4">CBS 116634</strain>
    </source>
</reference>
<dbReference type="EMBL" id="LFZO01000647">
    <property type="protein sequence ID" value="KXT01650.1"/>
    <property type="molecule type" value="Genomic_DNA"/>
</dbReference>
<dbReference type="PANTHER" id="PTHR10039:SF5">
    <property type="entry name" value="NACHT DOMAIN-CONTAINING PROTEIN"/>
    <property type="match status" value="1"/>
</dbReference>
<dbReference type="SUPFAM" id="SSF52540">
    <property type="entry name" value="P-loop containing nucleoside triphosphate hydrolases"/>
    <property type="match status" value="1"/>
</dbReference>
<dbReference type="AlphaFoldDB" id="A0A139HGS1"/>
<dbReference type="STRING" id="113226.A0A139HGS1"/>
<name>A0A139HGS1_9PEZI</name>
<protein>
    <recommendedName>
        <fullName evidence="2">NACHT domain-containing protein</fullName>
    </recommendedName>
</protein>
<proteinExistence type="predicted"/>
<evidence type="ECO:0000256" key="1">
    <source>
        <dbReference type="ARBA" id="ARBA00022737"/>
    </source>
</evidence>
<comment type="caution">
    <text evidence="3">The sequence shown here is derived from an EMBL/GenBank/DDBJ whole genome shotgun (WGS) entry which is preliminary data.</text>
</comment>
<evidence type="ECO:0000259" key="2">
    <source>
        <dbReference type="PROSITE" id="PS50837"/>
    </source>
</evidence>
<dbReference type="PANTHER" id="PTHR10039">
    <property type="entry name" value="AMELOGENIN"/>
    <property type="match status" value="1"/>
</dbReference>
<dbReference type="InterPro" id="IPR056693">
    <property type="entry name" value="DUF7791"/>
</dbReference>
<dbReference type="InterPro" id="IPR027417">
    <property type="entry name" value="P-loop_NTPase"/>
</dbReference>
<keyword evidence="4" id="KW-1185">Reference proteome</keyword>
<keyword evidence="1" id="KW-0677">Repeat</keyword>
<dbReference type="Proteomes" id="UP000073492">
    <property type="component" value="Unassembled WGS sequence"/>
</dbReference>
<feature type="domain" description="NACHT" evidence="2">
    <location>
        <begin position="92"/>
        <end position="247"/>
    </location>
</feature>
<dbReference type="Gene3D" id="3.40.50.300">
    <property type="entry name" value="P-loop containing nucleotide triphosphate hydrolases"/>
    <property type="match status" value="1"/>
</dbReference>